<keyword evidence="1" id="KW-0175">Coiled coil</keyword>
<feature type="compositionally biased region" description="Acidic residues" evidence="2">
    <location>
        <begin position="872"/>
        <end position="887"/>
    </location>
</feature>
<dbReference type="InterPro" id="IPR036537">
    <property type="entry name" value="Adaptor_Cbl_N_dom_sf"/>
</dbReference>
<dbReference type="InterPro" id="IPR005024">
    <property type="entry name" value="Snf7_fam"/>
</dbReference>
<dbReference type="OrthoDB" id="2329734at2759"/>
<comment type="caution">
    <text evidence="3">The sequence shown here is derived from an EMBL/GenBank/DDBJ whole genome shotgun (WGS) entry which is preliminary data.</text>
</comment>
<dbReference type="Pfam" id="PF03357">
    <property type="entry name" value="Snf7"/>
    <property type="match status" value="1"/>
</dbReference>
<dbReference type="GO" id="GO:0007034">
    <property type="term" value="P:vacuolar transport"/>
    <property type="evidence" value="ECO:0007669"/>
    <property type="project" value="InterPro"/>
</dbReference>
<dbReference type="EMBL" id="BRXZ01002750">
    <property type="protein sequence ID" value="GMH69399.1"/>
    <property type="molecule type" value="Genomic_DNA"/>
</dbReference>
<accession>A0A9W7AJC5</accession>
<feature type="compositionally biased region" description="Basic and acidic residues" evidence="2">
    <location>
        <begin position="888"/>
        <end position="897"/>
    </location>
</feature>
<keyword evidence="4" id="KW-1185">Reference proteome</keyword>
<organism evidence="3 4">
    <name type="scientific">Triparma retinervis</name>
    <dbReference type="NCBI Taxonomy" id="2557542"/>
    <lineage>
        <taxon>Eukaryota</taxon>
        <taxon>Sar</taxon>
        <taxon>Stramenopiles</taxon>
        <taxon>Ochrophyta</taxon>
        <taxon>Bolidophyceae</taxon>
        <taxon>Parmales</taxon>
        <taxon>Triparmaceae</taxon>
        <taxon>Triparma</taxon>
    </lineage>
</organism>
<reference evidence="3" key="1">
    <citation type="submission" date="2022-07" db="EMBL/GenBank/DDBJ databases">
        <title>Genome analysis of Parmales, a sister group of diatoms, reveals the evolutionary specialization of diatoms from phago-mixotrophs to photoautotrophs.</title>
        <authorList>
            <person name="Ban H."/>
            <person name="Sato S."/>
            <person name="Yoshikawa S."/>
            <person name="Kazumasa Y."/>
            <person name="Nakamura Y."/>
            <person name="Ichinomiya M."/>
            <person name="Saitoh K."/>
            <person name="Sato N."/>
            <person name="Blanc-Mathieu R."/>
            <person name="Endo H."/>
            <person name="Kuwata A."/>
            <person name="Ogata H."/>
        </authorList>
    </citation>
    <scope>NUCLEOTIDE SEQUENCE</scope>
</reference>
<dbReference type="PANTHER" id="PTHR10476">
    <property type="entry name" value="CHARGED MULTIVESICULAR BODY PROTEIN"/>
    <property type="match status" value="1"/>
</dbReference>
<dbReference type="Gene3D" id="1.20.930.20">
    <property type="entry name" value="Adaptor protein Cbl, N-terminal domain"/>
    <property type="match status" value="1"/>
</dbReference>
<proteinExistence type="predicted"/>
<dbReference type="AlphaFoldDB" id="A0A9W7AJC5"/>
<feature type="coiled-coil region" evidence="1">
    <location>
        <begin position="178"/>
        <end position="290"/>
    </location>
</feature>
<evidence type="ECO:0000313" key="3">
    <source>
        <dbReference type="EMBL" id="GMH69399.1"/>
    </source>
</evidence>
<protein>
    <submittedName>
        <fullName evidence="3">Uncharacterized protein</fullName>
    </submittedName>
</protein>
<feature type="region of interest" description="Disordered" evidence="2">
    <location>
        <begin position="872"/>
        <end position="897"/>
    </location>
</feature>
<sequence>MSALVANAQGLLEKVPTTQVIEAAVSLSSMVISTVGKAVPFVESLLVVIEEVEKMNEKKQYNAEMMEIVEMLCMSVKAALTSLKGSSFLTSPDTNMHTLQLLGSKVIDATRYILKFSKKHWYKLYIKSDKYKREFDMHAKKLSMGIQCFQNEFVMSEARRREKQDALNAKAVADAESKSEVEAAMLKVEEEARKAKESLIVAQVIMKNRARKNSELAEKAEKMESALAEADKKVKEATEMKAKIAAAKDGEIAALKQQLADAAKAAEEAAKEKQAEIEEEEIVVEALKIEVAKEVVEEEDDDDDEKDEAVISVLDKLVAGNYAPEEAKELLKDLGEKFGWGVSPDGFVLDYELAEMINGLKKEAMELREAMLEEEDETKEEEMFEKAEAYADKAEEIEEHHKGIMLPTAAALSVAIERMIDWGDAEKRELAQKNADVVVAKYADVKKKRDLANDLQAKFNVAKKSSDKAVRKTLLGLKKELRVAKKDAADAEFAVGVFRPDEGEEAEKERLRNIELIKAIMVSAETGENRAKELKWDEEIVGETENKDKDGKQIWSHFRRFAKGRGEDFKKLIFEELKKGGEDGDFFAYAKAIIGSTQEEVEDTMKKPQPMEEDDDDISLSTFPAVAMWLGSSSTVEFTAWNSEGETLKKLKSPLKIIVGRVDSRDASPLDMTSILEKVGLKKKVDPVEQAKEWQRKIKREMRQADREIRELEREEKKFIKECQKTAKMGSRAGSAVKTIAKNVVMARKAKERACMTRAQLNSVSMTLAHQMSTIKLAKCMNKSSEVMAAMNSAIKLPQLNKEMMSMAREMERAGLIEELIGDAMDDVMGGDELESEADEEVNRVLEELTMGMFEGQTEVTNKALPAREVQVEEGAEEVGEEDNEALDDMRSRLQAL</sequence>
<dbReference type="Gene3D" id="6.10.140.1230">
    <property type="match status" value="1"/>
</dbReference>
<dbReference type="Proteomes" id="UP001165082">
    <property type="component" value="Unassembled WGS sequence"/>
</dbReference>
<feature type="coiled-coil region" evidence="1">
    <location>
        <begin position="691"/>
        <end position="729"/>
    </location>
</feature>
<evidence type="ECO:0000256" key="2">
    <source>
        <dbReference type="SAM" id="MobiDB-lite"/>
    </source>
</evidence>
<evidence type="ECO:0000313" key="4">
    <source>
        <dbReference type="Proteomes" id="UP001165082"/>
    </source>
</evidence>
<dbReference type="GO" id="GO:0007166">
    <property type="term" value="P:cell surface receptor signaling pathway"/>
    <property type="evidence" value="ECO:0007669"/>
    <property type="project" value="InterPro"/>
</dbReference>
<evidence type="ECO:0000256" key="1">
    <source>
        <dbReference type="SAM" id="Coils"/>
    </source>
</evidence>
<name>A0A9W7AJC5_9STRA</name>
<gene>
    <name evidence="3" type="ORF">TrRE_jg2917</name>
</gene>